<accession>A0A9X8IZH8</accession>
<sequence length="888" mass="104927">MPGYKNLIYTNAEELFHQNSAFAAYKDAIHITATNSLKAGMMKSNSGLNRWFTGPIISFAELMKYIGVDWSKGKTNLKQYTLLSKELRRFNEESLSLNADLFAAIDKNQELLLKTIRLLSESGYTSATVRNMLKTTTEQERVFLELWQAVELNPSYSNIHVWFESLSKSPKREFRATLKKLFEDIIENDQKRVNANIPYGHSVHDIVHMRIRQGKKSRLVLHGFYFLVPIQKRLFDLLSEKFDIIHVVNYQPNYKHGFQTIEQFLNIQQLGFKHAMPYPYTVNYHAKEFLCAINGSFTASKMVTDEQDIRKINYFEFNTLQQFRRYTQNNDERFVSPRTMEVRDFLSPIEQATYKKLSEHPLGAFLVNIHLINKRKFNVKTAQYNDIENITHTLLREIFNSGYLFVKGINAQTAMRTLDFLQEITKEFTTFNEWTTCIDTLIATKQQAEDQFAHLNSYDNDEHRLYSFYHEVIGYFYSSEEELIFVKEGIFKIEQLFNLLFDGTEINISQYVEMLEAHVTKDIVPSLSENLDKEIAKNILLALEELKDDTLDRLDRKDLMRGLRYFLAQGADSEDEYEAELYSNVEPGTTETINSLLNSDGLQFDDNRVIHFSLMDNVAFPTSQPLNIWPLSRDSFDLLCQNNLYLHQLQIRKELEVEIACYQFYLIMSNAVKLNFSIVRRLNERKHLKRCFYLNFLTLIKGSQQQVNRLIQKEKTPTYIKETIGFNERQYEMLPAQVFNRCPKRFVYSLLIDRRPTFYEGFHEPFLFQQLIGYDQVHSKKQNEQDMFEQYRSWFPHWSETKKNVYQTAAIEYATKNPDKINQQFTWINGWKYFNIRMRLNLFGSASERELMNRREYNVNDVLFTRPGDNCKYCSFQFVCEESQLHMP</sequence>
<proteinExistence type="predicted"/>
<evidence type="ECO:0000313" key="2">
    <source>
        <dbReference type="Proteomes" id="UP000253597"/>
    </source>
</evidence>
<reference evidence="1 2" key="1">
    <citation type="submission" date="2019-01" db="EMBL/GenBank/DDBJ databases">
        <title>Draft genome sequence of heavy metal resistant Bacillus cereus NWUAB01.</title>
        <authorList>
            <person name="Babalola O."/>
            <person name="Aremu B.R."/>
            <person name="Ayangbenro A.S."/>
        </authorList>
    </citation>
    <scope>NUCLEOTIDE SEQUENCE [LARGE SCALE GENOMIC DNA]</scope>
    <source>
        <strain evidence="1 2">NWUAB01</strain>
    </source>
</reference>
<comment type="caution">
    <text evidence="1">The sequence shown here is derived from an EMBL/GenBank/DDBJ whole genome shotgun (WGS) entry which is preliminary data.</text>
</comment>
<dbReference type="AlphaFoldDB" id="A0A9X8IZH8"/>
<dbReference type="RefSeq" id="WP_113302776.1">
    <property type="nucleotide sequence ID" value="NZ_QNGD03000007.1"/>
</dbReference>
<dbReference type="EMBL" id="QNGD03000007">
    <property type="protein sequence ID" value="RWQ73461.1"/>
    <property type="molecule type" value="Genomic_DNA"/>
</dbReference>
<gene>
    <name evidence="1" type="ORF">DR116_0015490</name>
</gene>
<name>A0A9X8IZH8_BACCE</name>
<protein>
    <submittedName>
        <fullName evidence="1">Uncharacterized protein</fullName>
    </submittedName>
</protein>
<evidence type="ECO:0000313" key="1">
    <source>
        <dbReference type="EMBL" id="RWQ73461.1"/>
    </source>
</evidence>
<dbReference type="Proteomes" id="UP000253597">
    <property type="component" value="Unassembled WGS sequence"/>
</dbReference>
<organism evidence="1 2">
    <name type="scientific">Bacillus cereus</name>
    <dbReference type="NCBI Taxonomy" id="1396"/>
    <lineage>
        <taxon>Bacteria</taxon>
        <taxon>Bacillati</taxon>
        <taxon>Bacillota</taxon>
        <taxon>Bacilli</taxon>
        <taxon>Bacillales</taxon>
        <taxon>Bacillaceae</taxon>
        <taxon>Bacillus</taxon>
        <taxon>Bacillus cereus group</taxon>
    </lineage>
</organism>